<evidence type="ECO:0000313" key="1">
    <source>
        <dbReference type="EMBL" id="VDO50908.1"/>
    </source>
</evidence>
<accession>A0A183LBZ5</accession>
<proteinExistence type="predicted"/>
<reference evidence="1 2" key="1">
    <citation type="submission" date="2018-11" db="EMBL/GenBank/DDBJ databases">
        <authorList>
            <consortium name="Pathogen Informatics"/>
        </authorList>
    </citation>
    <scope>NUCLEOTIDE SEQUENCE [LARGE SCALE GENOMIC DNA]</scope>
    <source>
        <strain evidence="1 2">Zambia</strain>
    </source>
</reference>
<gene>
    <name evidence="1" type="ORF">SMRZ_LOCUS1320</name>
</gene>
<sequence length="89" mass="10191">MRQLYRTTKKLAGNYRKPEQPVKSKEDEVITNIEEQQNRWVECFKELLNRPALLNPLYIEVAATDHGPPTIQEISMAIRQIKSGKAAGP</sequence>
<protein>
    <submittedName>
        <fullName evidence="1">Uncharacterized protein</fullName>
    </submittedName>
</protein>
<evidence type="ECO:0000313" key="2">
    <source>
        <dbReference type="Proteomes" id="UP000277204"/>
    </source>
</evidence>
<dbReference type="Proteomes" id="UP000277204">
    <property type="component" value="Unassembled WGS sequence"/>
</dbReference>
<name>A0A183LBZ5_9TREM</name>
<dbReference type="EMBL" id="UZAI01000285">
    <property type="protein sequence ID" value="VDO50908.1"/>
    <property type="molecule type" value="Genomic_DNA"/>
</dbReference>
<organism evidence="1 2">
    <name type="scientific">Schistosoma margrebowiei</name>
    <dbReference type="NCBI Taxonomy" id="48269"/>
    <lineage>
        <taxon>Eukaryota</taxon>
        <taxon>Metazoa</taxon>
        <taxon>Spiralia</taxon>
        <taxon>Lophotrochozoa</taxon>
        <taxon>Platyhelminthes</taxon>
        <taxon>Trematoda</taxon>
        <taxon>Digenea</taxon>
        <taxon>Strigeidida</taxon>
        <taxon>Schistosomatoidea</taxon>
        <taxon>Schistosomatidae</taxon>
        <taxon>Schistosoma</taxon>
    </lineage>
</organism>
<dbReference type="AlphaFoldDB" id="A0A183LBZ5"/>
<keyword evidence="2" id="KW-1185">Reference proteome</keyword>